<keyword evidence="3" id="KW-1185">Reference proteome</keyword>
<evidence type="ECO:0000313" key="3">
    <source>
        <dbReference type="Proteomes" id="UP000199580"/>
    </source>
</evidence>
<feature type="transmembrane region" description="Helical" evidence="1">
    <location>
        <begin position="215"/>
        <end position="240"/>
    </location>
</feature>
<evidence type="ECO:0008006" key="4">
    <source>
        <dbReference type="Google" id="ProtNLM"/>
    </source>
</evidence>
<dbReference type="STRING" id="1128970.SAMN04487935_2554"/>
<dbReference type="Pfam" id="PF12412">
    <property type="entry name" value="DUF3667"/>
    <property type="match status" value="1"/>
</dbReference>
<evidence type="ECO:0000313" key="2">
    <source>
        <dbReference type="EMBL" id="SDK13420.1"/>
    </source>
</evidence>
<organism evidence="2 3">
    <name type="scientific">Flavobacterium noncentrifugens</name>
    <dbReference type="NCBI Taxonomy" id="1128970"/>
    <lineage>
        <taxon>Bacteria</taxon>
        <taxon>Pseudomonadati</taxon>
        <taxon>Bacteroidota</taxon>
        <taxon>Flavobacteriia</taxon>
        <taxon>Flavobacteriales</taxon>
        <taxon>Flavobacteriaceae</taxon>
        <taxon>Flavobacterium</taxon>
    </lineage>
</organism>
<dbReference type="EMBL" id="FNEZ01000004">
    <property type="protein sequence ID" value="SDK13420.1"/>
    <property type="molecule type" value="Genomic_DNA"/>
</dbReference>
<gene>
    <name evidence="2" type="ORF">SAMN04487935_2554</name>
</gene>
<feature type="transmembrane region" description="Helical" evidence="1">
    <location>
        <begin position="122"/>
        <end position="142"/>
    </location>
</feature>
<keyword evidence="1" id="KW-0472">Membrane</keyword>
<feature type="transmembrane region" description="Helical" evidence="1">
    <location>
        <begin position="78"/>
        <end position="95"/>
    </location>
</feature>
<proteinExistence type="predicted"/>
<name>A0A1G8ZH03_9FLAO</name>
<dbReference type="InterPro" id="IPR022134">
    <property type="entry name" value="DUF3667"/>
</dbReference>
<reference evidence="2 3" key="1">
    <citation type="submission" date="2016-10" db="EMBL/GenBank/DDBJ databases">
        <authorList>
            <person name="de Groot N.N."/>
        </authorList>
    </citation>
    <scope>NUCLEOTIDE SEQUENCE [LARGE SCALE GENOMIC DNA]</scope>
    <source>
        <strain evidence="2 3">CGMCC 1.10076</strain>
    </source>
</reference>
<keyword evidence="1" id="KW-1133">Transmembrane helix</keyword>
<evidence type="ECO:0000256" key="1">
    <source>
        <dbReference type="SAM" id="Phobius"/>
    </source>
</evidence>
<sequence length="245" mass="28431">MITCKNCGNKFEGNFCNLCGQSANTHKLDVHFVWHDIRHGLFHFDAGILYTFRELYSRPGDAIREFIEGKRIKHFQPVSLVILLAVTYGLLYHHFGIDSSSFAERSESHVNYELYNNWISTHYSWVTLATIPFYTIGTVLCFRNHGYNFVELLILNTFKASQRLFLHIATLPLLIIYDLNNPVLKNVVASLFVADILLSIFTDQQFFRTMPTFKVILRSLASYLIFWSIVFLLAVFWLIAFSPQL</sequence>
<accession>A0A1G8ZH03</accession>
<keyword evidence="1" id="KW-0812">Transmembrane</keyword>
<dbReference type="RefSeq" id="WP_170227587.1">
    <property type="nucleotide sequence ID" value="NZ_BKAI01000009.1"/>
</dbReference>
<dbReference type="AlphaFoldDB" id="A0A1G8ZH03"/>
<dbReference type="Proteomes" id="UP000199580">
    <property type="component" value="Unassembled WGS sequence"/>
</dbReference>
<protein>
    <recommendedName>
        <fullName evidence="4">DUF3667 domain-containing protein</fullName>
    </recommendedName>
</protein>